<comment type="caution">
    <text evidence="4">The sequence shown here is derived from an EMBL/GenBank/DDBJ whole genome shotgun (WGS) entry which is preliminary data.</text>
</comment>
<dbReference type="PANTHER" id="PTHR43795">
    <property type="entry name" value="BIFUNCTIONAL ASPARTATE AMINOTRANSFERASE AND GLUTAMATE/ASPARTATE-PREPHENATE AMINOTRANSFERASE-RELATED"/>
    <property type="match status" value="1"/>
</dbReference>
<dbReference type="Proteomes" id="UP000434172">
    <property type="component" value="Unassembled WGS sequence"/>
</dbReference>
<sequence length="441" mass="48354">MTIRRHGTMLSPRALATAAQLALPFRFAPPQTYHPASNPDGLISFALASNALVLPAVAAVAACTPLREDVFTYGYSTAGGARLRSALAAHLNLSFNPCFEITSEHVQLASGATAVQHVLAFALASRGEAILTSRPVYGRFELDFGNEMGVEVVYADTTPENCFDADVVDRFEEAVAREAERGVKVRAVMIVNPNNPLGRCYPRETLVEIMKFCGRHRIHLISDEIYGLSVFSDDLTTFTSVLSITPEEGMIDPDLVHVEYGLAKDFAAPGLRLGALVSRNRALHDAFKSVVRFHSPAGPSVAIASTMLEDRAWHDEFIALSRGKLKGAYEFATGMLRSLGIDYLEANAGYFVYTNLGPWLPPKESGTDQEREFALAEKLVDKGVFLHPGEEHCLEPGWFRVVYSQDERIVREGMRRIGQALNGLPWAAPKVNVQKFNVQGT</sequence>
<comment type="similarity">
    <text evidence="1">Belongs to the class-I pyridoxal-phosphate-dependent aminotransferase family.</text>
</comment>
<dbReference type="InterPro" id="IPR015424">
    <property type="entry name" value="PyrdxlP-dep_Trfase"/>
</dbReference>
<dbReference type="Gene3D" id="3.90.1150.10">
    <property type="entry name" value="Aspartate Aminotransferase, domain 1"/>
    <property type="match status" value="1"/>
</dbReference>
<accession>A0A8H3W7Z5</accession>
<dbReference type="InterPro" id="IPR015421">
    <property type="entry name" value="PyrdxlP-dep_Trfase_major"/>
</dbReference>
<evidence type="ECO:0000259" key="3">
    <source>
        <dbReference type="Pfam" id="PF00155"/>
    </source>
</evidence>
<dbReference type="GO" id="GO:0006520">
    <property type="term" value="P:amino acid metabolic process"/>
    <property type="evidence" value="ECO:0007669"/>
    <property type="project" value="TreeGrafter"/>
</dbReference>
<dbReference type="PRINTS" id="PR00753">
    <property type="entry name" value="ACCSYNTHASE"/>
</dbReference>
<keyword evidence="5" id="KW-1185">Reference proteome</keyword>
<proteinExistence type="inferred from homology"/>
<dbReference type="CDD" id="cd00609">
    <property type="entry name" value="AAT_like"/>
    <property type="match status" value="1"/>
</dbReference>
<evidence type="ECO:0000256" key="1">
    <source>
        <dbReference type="ARBA" id="ARBA00007441"/>
    </source>
</evidence>
<dbReference type="EMBL" id="WOWK01000067">
    <property type="protein sequence ID" value="KAF0321779.1"/>
    <property type="molecule type" value="Genomic_DNA"/>
</dbReference>
<reference evidence="4 5" key="1">
    <citation type="submission" date="2019-12" db="EMBL/GenBank/DDBJ databases">
        <title>A genome sequence resource for the geographically widespread anthracnose pathogen Colletotrichum asianum.</title>
        <authorList>
            <person name="Meng Y."/>
        </authorList>
    </citation>
    <scope>NUCLEOTIDE SEQUENCE [LARGE SCALE GENOMIC DNA]</scope>
    <source>
        <strain evidence="4 5">ICMP 18580</strain>
    </source>
</reference>
<organism evidence="4 5">
    <name type="scientific">Colletotrichum asianum</name>
    <dbReference type="NCBI Taxonomy" id="702518"/>
    <lineage>
        <taxon>Eukaryota</taxon>
        <taxon>Fungi</taxon>
        <taxon>Dikarya</taxon>
        <taxon>Ascomycota</taxon>
        <taxon>Pezizomycotina</taxon>
        <taxon>Sordariomycetes</taxon>
        <taxon>Hypocreomycetidae</taxon>
        <taxon>Glomerellales</taxon>
        <taxon>Glomerellaceae</taxon>
        <taxon>Colletotrichum</taxon>
        <taxon>Colletotrichum gloeosporioides species complex</taxon>
    </lineage>
</organism>
<dbReference type="OrthoDB" id="7042322at2759"/>
<gene>
    <name evidence="4" type="ORF">GQ607_010913</name>
</gene>
<dbReference type="InterPro" id="IPR050478">
    <property type="entry name" value="Ethylene_sulfur-biosynth"/>
</dbReference>
<name>A0A8H3W7Z5_9PEZI</name>
<dbReference type="SUPFAM" id="SSF53383">
    <property type="entry name" value="PLP-dependent transferases"/>
    <property type="match status" value="1"/>
</dbReference>
<dbReference type="InterPro" id="IPR004838">
    <property type="entry name" value="NHTrfase_class1_PyrdxlP-BS"/>
</dbReference>
<evidence type="ECO:0000256" key="2">
    <source>
        <dbReference type="ARBA" id="ARBA00022898"/>
    </source>
</evidence>
<keyword evidence="2" id="KW-0663">Pyridoxal phosphate</keyword>
<protein>
    <submittedName>
        <fullName evidence="4">1-aminocyclopropane-1-carboxylate synthase</fullName>
    </submittedName>
</protein>
<dbReference type="GO" id="GO:0030170">
    <property type="term" value="F:pyridoxal phosphate binding"/>
    <property type="evidence" value="ECO:0007669"/>
    <property type="project" value="InterPro"/>
</dbReference>
<evidence type="ECO:0000313" key="4">
    <source>
        <dbReference type="EMBL" id="KAF0321779.1"/>
    </source>
</evidence>
<dbReference type="PANTHER" id="PTHR43795:SF39">
    <property type="entry name" value="AMINOTRANSFERASE CLASS I_CLASSII DOMAIN-CONTAINING PROTEIN"/>
    <property type="match status" value="1"/>
</dbReference>
<dbReference type="AlphaFoldDB" id="A0A8H3W7Z5"/>
<evidence type="ECO:0000313" key="5">
    <source>
        <dbReference type="Proteomes" id="UP000434172"/>
    </source>
</evidence>
<dbReference type="InterPro" id="IPR015422">
    <property type="entry name" value="PyrdxlP-dep_Trfase_small"/>
</dbReference>
<dbReference type="InterPro" id="IPR004839">
    <property type="entry name" value="Aminotransferase_I/II_large"/>
</dbReference>
<dbReference type="GO" id="GO:0008483">
    <property type="term" value="F:transaminase activity"/>
    <property type="evidence" value="ECO:0007669"/>
    <property type="project" value="TreeGrafter"/>
</dbReference>
<dbReference type="Pfam" id="PF00155">
    <property type="entry name" value="Aminotran_1_2"/>
    <property type="match status" value="1"/>
</dbReference>
<feature type="domain" description="Aminotransferase class I/classII large" evidence="3">
    <location>
        <begin position="76"/>
        <end position="417"/>
    </location>
</feature>
<dbReference type="PROSITE" id="PS00105">
    <property type="entry name" value="AA_TRANSFER_CLASS_1"/>
    <property type="match status" value="1"/>
</dbReference>
<dbReference type="Gene3D" id="3.40.640.10">
    <property type="entry name" value="Type I PLP-dependent aspartate aminotransferase-like (Major domain)"/>
    <property type="match status" value="1"/>
</dbReference>